<evidence type="ECO:0000313" key="3">
    <source>
        <dbReference type="Proteomes" id="UP000593567"/>
    </source>
</evidence>
<proteinExistence type="predicted"/>
<name>A0A7J7KLF4_BUGNE</name>
<sequence length="91" mass="10256">MKTWYPGIDDEEEMSDPECVESMSVSPYVSDIERENRVSGEDNGRSDSSSATLLVTETPSPSSSVKATRRKKKYKKYVDNIRTNSIPDSLF</sequence>
<feature type="region of interest" description="Disordered" evidence="1">
    <location>
        <begin position="1"/>
        <end position="74"/>
    </location>
</feature>
<feature type="compositionally biased region" description="Polar residues" evidence="1">
    <location>
        <begin position="46"/>
        <end position="66"/>
    </location>
</feature>
<organism evidence="2 3">
    <name type="scientific">Bugula neritina</name>
    <name type="common">Brown bryozoan</name>
    <name type="synonym">Sertularia neritina</name>
    <dbReference type="NCBI Taxonomy" id="10212"/>
    <lineage>
        <taxon>Eukaryota</taxon>
        <taxon>Metazoa</taxon>
        <taxon>Spiralia</taxon>
        <taxon>Lophotrochozoa</taxon>
        <taxon>Bryozoa</taxon>
        <taxon>Gymnolaemata</taxon>
        <taxon>Cheilostomatida</taxon>
        <taxon>Flustrina</taxon>
        <taxon>Buguloidea</taxon>
        <taxon>Bugulidae</taxon>
        <taxon>Bugula</taxon>
    </lineage>
</organism>
<evidence type="ECO:0000256" key="1">
    <source>
        <dbReference type="SAM" id="MobiDB-lite"/>
    </source>
</evidence>
<gene>
    <name evidence="2" type="ORF">EB796_003317</name>
</gene>
<feature type="compositionally biased region" description="Basic and acidic residues" evidence="1">
    <location>
        <begin position="31"/>
        <end position="45"/>
    </location>
</feature>
<feature type="compositionally biased region" description="Acidic residues" evidence="1">
    <location>
        <begin position="8"/>
        <end position="19"/>
    </location>
</feature>
<dbReference type="AlphaFoldDB" id="A0A7J7KLF4"/>
<accession>A0A7J7KLF4</accession>
<protein>
    <submittedName>
        <fullName evidence="2">Uncharacterized protein</fullName>
    </submittedName>
</protein>
<keyword evidence="3" id="KW-1185">Reference proteome</keyword>
<dbReference type="Proteomes" id="UP000593567">
    <property type="component" value="Unassembled WGS sequence"/>
</dbReference>
<comment type="caution">
    <text evidence="2">The sequence shown here is derived from an EMBL/GenBank/DDBJ whole genome shotgun (WGS) entry which is preliminary data.</text>
</comment>
<evidence type="ECO:0000313" key="2">
    <source>
        <dbReference type="EMBL" id="KAF6038376.1"/>
    </source>
</evidence>
<dbReference type="EMBL" id="VXIV02000419">
    <property type="protein sequence ID" value="KAF6038376.1"/>
    <property type="molecule type" value="Genomic_DNA"/>
</dbReference>
<reference evidence="2" key="1">
    <citation type="submission" date="2020-06" db="EMBL/GenBank/DDBJ databases">
        <title>Draft genome of Bugula neritina, a colonial animal packing powerful symbionts and potential medicines.</title>
        <authorList>
            <person name="Rayko M."/>
        </authorList>
    </citation>
    <scope>NUCLEOTIDE SEQUENCE [LARGE SCALE GENOMIC DNA]</scope>
    <source>
        <strain evidence="2">Kwan_BN1</strain>
    </source>
</reference>